<feature type="transmembrane region" description="Helical" evidence="6">
    <location>
        <begin position="109"/>
        <end position="131"/>
    </location>
</feature>
<proteinExistence type="predicted"/>
<sequence length="146" mass="15131">MTDSTPSTPAPTVTVGTAEPTGAANDVVTPVPPPLVPVASAPVVTLSAAAVPVAPHAVTNVYVTTSPVVPQPLAPLPRKHARVAYALMLPSFIGMCGLQHFYLGKVGQGVLWLFTFGLFGFGTVLDAFTLNSQTKTINARRALGIR</sequence>
<dbReference type="PANTHER" id="PTHR21016:SF25">
    <property type="entry name" value="TM2 DOMAIN-CONTAINING PROTEIN DDB_G0277895-RELATED"/>
    <property type="match status" value="1"/>
</dbReference>
<evidence type="ECO:0000313" key="8">
    <source>
        <dbReference type="EMBL" id="GLJ75248.1"/>
    </source>
</evidence>
<keyword evidence="4 6" id="KW-0472">Membrane</keyword>
<gene>
    <name evidence="8" type="ORF">GCM10017584_08220</name>
</gene>
<evidence type="ECO:0000256" key="4">
    <source>
        <dbReference type="ARBA" id="ARBA00023136"/>
    </source>
</evidence>
<dbReference type="InterPro" id="IPR007829">
    <property type="entry name" value="TM2"/>
</dbReference>
<evidence type="ECO:0000256" key="3">
    <source>
        <dbReference type="ARBA" id="ARBA00022989"/>
    </source>
</evidence>
<feature type="domain" description="TM2" evidence="7">
    <location>
        <begin position="79"/>
        <end position="128"/>
    </location>
</feature>
<evidence type="ECO:0000256" key="6">
    <source>
        <dbReference type="SAM" id="Phobius"/>
    </source>
</evidence>
<dbReference type="GO" id="GO:0016020">
    <property type="term" value="C:membrane"/>
    <property type="evidence" value="ECO:0007669"/>
    <property type="project" value="UniProtKB-SubCell"/>
</dbReference>
<dbReference type="EMBL" id="BSEN01000003">
    <property type="protein sequence ID" value="GLJ75248.1"/>
    <property type="molecule type" value="Genomic_DNA"/>
</dbReference>
<dbReference type="Pfam" id="PF05154">
    <property type="entry name" value="TM2"/>
    <property type="match status" value="1"/>
</dbReference>
<keyword evidence="3 6" id="KW-1133">Transmembrane helix</keyword>
<keyword evidence="9" id="KW-1185">Reference proteome</keyword>
<evidence type="ECO:0000256" key="5">
    <source>
        <dbReference type="SAM" id="MobiDB-lite"/>
    </source>
</evidence>
<accession>A0A9W6H8J2</accession>
<dbReference type="Proteomes" id="UP001142372">
    <property type="component" value="Unassembled WGS sequence"/>
</dbReference>
<dbReference type="PANTHER" id="PTHR21016">
    <property type="entry name" value="BETA-AMYLOID BINDING PROTEIN-RELATED"/>
    <property type="match status" value="1"/>
</dbReference>
<organism evidence="8 9">
    <name type="scientific">Leifsonia poae</name>
    <dbReference type="NCBI Taxonomy" id="110933"/>
    <lineage>
        <taxon>Bacteria</taxon>
        <taxon>Bacillati</taxon>
        <taxon>Actinomycetota</taxon>
        <taxon>Actinomycetes</taxon>
        <taxon>Micrococcales</taxon>
        <taxon>Microbacteriaceae</taxon>
        <taxon>Leifsonia</taxon>
    </lineage>
</organism>
<evidence type="ECO:0000256" key="1">
    <source>
        <dbReference type="ARBA" id="ARBA00004141"/>
    </source>
</evidence>
<evidence type="ECO:0000259" key="7">
    <source>
        <dbReference type="Pfam" id="PF05154"/>
    </source>
</evidence>
<evidence type="ECO:0000313" key="9">
    <source>
        <dbReference type="Proteomes" id="UP001142372"/>
    </source>
</evidence>
<comment type="caution">
    <text evidence="8">The sequence shown here is derived from an EMBL/GenBank/DDBJ whole genome shotgun (WGS) entry which is preliminary data.</text>
</comment>
<keyword evidence="2 6" id="KW-0812">Transmembrane</keyword>
<reference evidence="8" key="1">
    <citation type="journal article" date="2014" name="Int. J. Syst. Evol. Microbiol.">
        <title>Complete genome sequence of Corynebacterium casei LMG S-19264T (=DSM 44701T), isolated from a smear-ripened cheese.</title>
        <authorList>
            <consortium name="US DOE Joint Genome Institute (JGI-PGF)"/>
            <person name="Walter F."/>
            <person name="Albersmeier A."/>
            <person name="Kalinowski J."/>
            <person name="Ruckert C."/>
        </authorList>
    </citation>
    <scope>NUCLEOTIDE SEQUENCE</scope>
    <source>
        <strain evidence="8">VKM Ac-1401</strain>
    </source>
</reference>
<evidence type="ECO:0000256" key="2">
    <source>
        <dbReference type="ARBA" id="ARBA00022692"/>
    </source>
</evidence>
<dbReference type="AlphaFoldDB" id="A0A9W6H8J2"/>
<reference evidence="8" key="2">
    <citation type="submission" date="2023-01" db="EMBL/GenBank/DDBJ databases">
        <authorList>
            <person name="Sun Q."/>
            <person name="Evtushenko L."/>
        </authorList>
    </citation>
    <scope>NUCLEOTIDE SEQUENCE</scope>
    <source>
        <strain evidence="8">VKM Ac-1401</strain>
    </source>
</reference>
<feature type="region of interest" description="Disordered" evidence="5">
    <location>
        <begin position="1"/>
        <end position="24"/>
    </location>
</feature>
<comment type="subcellular location">
    <subcellularLocation>
        <location evidence="1">Membrane</location>
        <topology evidence="1">Multi-pass membrane protein</topology>
    </subcellularLocation>
</comment>
<name>A0A9W6H8J2_9MICO</name>
<dbReference type="RefSeq" id="WP_271175938.1">
    <property type="nucleotide sequence ID" value="NZ_BAAAJO010000001.1"/>
</dbReference>
<feature type="transmembrane region" description="Helical" evidence="6">
    <location>
        <begin position="83"/>
        <end position="103"/>
    </location>
</feature>
<dbReference type="InterPro" id="IPR050932">
    <property type="entry name" value="TM2D1-3-like"/>
</dbReference>
<protein>
    <recommendedName>
        <fullName evidence="7">TM2 domain-containing protein</fullName>
    </recommendedName>
</protein>